<organism evidence="1 2">
    <name type="scientific">Venturia effusa</name>
    <dbReference type="NCBI Taxonomy" id="50376"/>
    <lineage>
        <taxon>Eukaryota</taxon>
        <taxon>Fungi</taxon>
        <taxon>Dikarya</taxon>
        <taxon>Ascomycota</taxon>
        <taxon>Pezizomycotina</taxon>
        <taxon>Dothideomycetes</taxon>
        <taxon>Pleosporomycetidae</taxon>
        <taxon>Venturiales</taxon>
        <taxon>Venturiaceae</taxon>
        <taxon>Venturia</taxon>
    </lineage>
</organism>
<dbReference type="STRING" id="50376.A0A517KYY7"/>
<protein>
    <recommendedName>
        <fullName evidence="3">Steroid 5-alpha reductase C-terminal domain-containing protein</fullName>
    </recommendedName>
</protein>
<gene>
    <name evidence="1" type="ORF">FKW77_000652</name>
</gene>
<dbReference type="GO" id="GO:0016020">
    <property type="term" value="C:membrane"/>
    <property type="evidence" value="ECO:0007669"/>
    <property type="project" value="TreeGrafter"/>
</dbReference>
<keyword evidence="2" id="KW-1185">Reference proteome</keyword>
<proteinExistence type="predicted"/>
<dbReference type="EMBL" id="CP042186">
    <property type="protein sequence ID" value="QDS68584.1"/>
    <property type="molecule type" value="Genomic_DNA"/>
</dbReference>
<dbReference type="PANTHER" id="PTHR32251">
    <property type="entry name" value="3-OXO-5-ALPHA-STEROID 4-DEHYDROGENASE"/>
    <property type="match status" value="1"/>
</dbReference>
<dbReference type="OrthoDB" id="67965at2759"/>
<accession>A0A517KYY7</accession>
<dbReference type="Pfam" id="PF06966">
    <property type="entry name" value="DUF1295"/>
    <property type="match status" value="1"/>
</dbReference>
<evidence type="ECO:0000313" key="1">
    <source>
        <dbReference type="EMBL" id="QDS68584.1"/>
    </source>
</evidence>
<dbReference type="InterPro" id="IPR010721">
    <property type="entry name" value="UstE-like"/>
</dbReference>
<evidence type="ECO:0000313" key="2">
    <source>
        <dbReference type="Proteomes" id="UP000316270"/>
    </source>
</evidence>
<sequence>MSASSSEPPVERKPKTYDLINRGVKRPTPLGTTLFVGLRALDPLLQYGILAHGVGSTLLAKLGIEQLPAGVATNTGTFIDKLGLSPYRLIILAMAAGSSIKQIYWILGTSEEEFPPGAALSVVAYNTIFNSVNSLAFTTAVASASLSSSETFPQTPLLVGCALYIVGILTEAISETQRRNFKRDPKNKGKVYTGGLWSIARHINYTGYSLWRAGYTLACSGWGGGAFVAALLFGDFNFRAIKVLDEYCAPKYGAQWTEYKRKTPYKLIPGLL</sequence>
<dbReference type="Proteomes" id="UP000316270">
    <property type="component" value="Chromosome 2"/>
</dbReference>
<dbReference type="PANTHER" id="PTHR32251:SF15">
    <property type="entry name" value="3-OXO-5-ALPHA-STEROID 4-DEHYDROGENASE (DUF1295)"/>
    <property type="match status" value="1"/>
</dbReference>
<evidence type="ECO:0008006" key="3">
    <source>
        <dbReference type="Google" id="ProtNLM"/>
    </source>
</evidence>
<reference evidence="1 2" key="1">
    <citation type="submission" date="2019-07" db="EMBL/GenBank/DDBJ databases">
        <title>Finished genome of Venturia effusa.</title>
        <authorList>
            <person name="Young C.A."/>
            <person name="Cox M.P."/>
            <person name="Ganley A.R.D."/>
            <person name="David W.J."/>
        </authorList>
    </citation>
    <scope>NUCLEOTIDE SEQUENCE [LARGE SCALE GENOMIC DNA]</scope>
    <source>
        <strain evidence="2">albino</strain>
    </source>
</reference>
<dbReference type="Gene3D" id="1.20.120.1630">
    <property type="match status" value="1"/>
</dbReference>
<name>A0A517KYY7_9PEZI</name>
<dbReference type="AlphaFoldDB" id="A0A517KYY7"/>